<dbReference type="AlphaFoldDB" id="A0A8T8K896"/>
<evidence type="ECO:0000256" key="1">
    <source>
        <dbReference type="ARBA" id="ARBA00022679"/>
    </source>
</evidence>
<comment type="catalytic activity">
    <reaction evidence="7">
        <text>arsenic triglutathione + 2 [thioredoxin]-dithiol + 2 S-adenosyl-L-methionine + H2O = dimethylarsinous acid + 2 [thioredoxin]-disulfide + 3 glutathione + 2 S-adenosyl-L-homocysteine + 2 H(+)</text>
        <dbReference type="Rhea" id="RHEA:69464"/>
        <dbReference type="Rhea" id="RHEA-COMP:10698"/>
        <dbReference type="Rhea" id="RHEA-COMP:10700"/>
        <dbReference type="ChEBI" id="CHEBI:15377"/>
        <dbReference type="ChEBI" id="CHEBI:15378"/>
        <dbReference type="ChEBI" id="CHEBI:23808"/>
        <dbReference type="ChEBI" id="CHEBI:29950"/>
        <dbReference type="ChEBI" id="CHEBI:50058"/>
        <dbReference type="ChEBI" id="CHEBI:57856"/>
        <dbReference type="ChEBI" id="CHEBI:57925"/>
        <dbReference type="ChEBI" id="CHEBI:59789"/>
        <dbReference type="ChEBI" id="CHEBI:183640"/>
        <dbReference type="EC" id="2.1.1.137"/>
    </reaction>
</comment>
<keyword evidence="2" id="KW-0949">S-adenosyl-L-methionine</keyword>
<evidence type="ECO:0000256" key="5">
    <source>
        <dbReference type="ARBA" id="ARBA00034545"/>
    </source>
</evidence>
<reference evidence="10" key="1">
    <citation type="submission" date="2020-07" db="EMBL/GenBank/DDBJ databases">
        <title>Methanobacterium. sp. MethCan genome.</title>
        <authorList>
            <person name="Postec A."/>
            <person name="Quemeneur M."/>
        </authorList>
    </citation>
    <scope>NUCLEOTIDE SEQUENCE</scope>
    <source>
        <strain evidence="10">MethCAN</strain>
    </source>
</reference>
<proteinExistence type="inferred from homology"/>
<gene>
    <name evidence="10" type="primary">arsM</name>
    <name evidence="10" type="ORF">HYG87_06005</name>
</gene>
<dbReference type="GO" id="GO:0030791">
    <property type="term" value="F:arsenite methyltransferase activity"/>
    <property type="evidence" value="ECO:0007669"/>
    <property type="project" value="UniProtKB-EC"/>
</dbReference>
<evidence type="ECO:0000259" key="9">
    <source>
        <dbReference type="Pfam" id="PF13847"/>
    </source>
</evidence>
<dbReference type="SUPFAM" id="SSF53335">
    <property type="entry name" value="S-adenosyl-L-methionine-dependent methyltransferases"/>
    <property type="match status" value="1"/>
</dbReference>
<dbReference type="EMBL" id="CP058560">
    <property type="protein sequence ID" value="QUH23343.1"/>
    <property type="molecule type" value="Genomic_DNA"/>
</dbReference>
<protein>
    <recommendedName>
        <fullName evidence="5">Arsenite methyltransferase</fullName>
        <ecNumber evidence="4">2.1.1.137</ecNumber>
    </recommendedName>
</protein>
<comment type="similarity">
    <text evidence="3">Belongs to the methyltransferase superfamily. Arsenite methyltransferase family.</text>
</comment>
<dbReference type="Proteomes" id="UP000681041">
    <property type="component" value="Chromosome"/>
</dbReference>
<dbReference type="NCBIfam" id="NF008823">
    <property type="entry name" value="PRK11873.1"/>
    <property type="match status" value="1"/>
</dbReference>
<dbReference type="OrthoDB" id="57427at2157"/>
<evidence type="ECO:0000256" key="3">
    <source>
        <dbReference type="ARBA" id="ARBA00034487"/>
    </source>
</evidence>
<dbReference type="CDD" id="cd02440">
    <property type="entry name" value="AdoMet_MTases"/>
    <property type="match status" value="1"/>
</dbReference>
<dbReference type="InterPro" id="IPR029063">
    <property type="entry name" value="SAM-dependent_MTases_sf"/>
</dbReference>
<accession>A0A8T8K896</accession>
<evidence type="ECO:0000256" key="2">
    <source>
        <dbReference type="ARBA" id="ARBA00022691"/>
    </source>
</evidence>
<dbReference type="InterPro" id="IPR025714">
    <property type="entry name" value="Methyltranfer_dom"/>
</dbReference>
<dbReference type="EC" id="2.1.1.137" evidence="4"/>
<name>A0A8T8K896_9EURY</name>
<comment type="catalytic activity">
    <reaction evidence="8">
        <text>arsenic triglutathione + 3 [thioredoxin]-dithiol + 3 S-adenosyl-L-methionine = trimethylarsine + 3 [thioredoxin]-disulfide + 3 glutathione + 3 S-adenosyl-L-homocysteine + 3 H(+)</text>
        <dbReference type="Rhea" id="RHEA:69432"/>
        <dbReference type="Rhea" id="RHEA-COMP:10698"/>
        <dbReference type="Rhea" id="RHEA-COMP:10700"/>
        <dbReference type="ChEBI" id="CHEBI:15378"/>
        <dbReference type="ChEBI" id="CHEBI:27130"/>
        <dbReference type="ChEBI" id="CHEBI:29950"/>
        <dbReference type="ChEBI" id="CHEBI:50058"/>
        <dbReference type="ChEBI" id="CHEBI:57856"/>
        <dbReference type="ChEBI" id="CHEBI:57925"/>
        <dbReference type="ChEBI" id="CHEBI:59789"/>
        <dbReference type="ChEBI" id="CHEBI:183640"/>
        <dbReference type="EC" id="2.1.1.137"/>
    </reaction>
</comment>
<dbReference type="GeneID" id="64820300"/>
<evidence type="ECO:0000256" key="4">
    <source>
        <dbReference type="ARBA" id="ARBA00034521"/>
    </source>
</evidence>
<dbReference type="Gene3D" id="3.40.50.150">
    <property type="entry name" value="Vaccinia Virus protein VP39"/>
    <property type="match status" value="1"/>
</dbReference>
<evidence type="ECO:0000256" key="7">
    <source>
        <dbReference type="ARBA" id="ARBA00047943"/>
    </source>
</evidence>
<dbReference type="RefSeq" id="WP_211532300.1">
    <property type="nucleotide sequence ID" value="NZ_CP058560.1"/>
</dbReference>
<dbReference type="InterPro" id="IPR026669">
    <property type="entry name" value="Arsenite_MeTrfase-like"/>
</dbReference>
<keyword evidence="10" id="KW-0489">Methyltransferase</keyword>
<feature type="domain" description="Methyltransferase" evidence="9">
    <location>
        <begin position="71"/>
        <end position="217"/>
    </location>
</feature>
<evidence type="ECO:0000256" key="8">
    <source>
        <dbReference type="ARBA" id="ARBA00048428"/>
    </source>
</evidence>
<organism evidence="10 11">
    <name type="scientific">Methanobacterium alkalithermotolerans</name>
    <dbReference type="NCBI Taxonomy" id="2731220"/>
    <lineage>
        <taxon>Archaea</taxon>
        <taxon>Methanobacteriati</taxon>
        <taxon>Methanobacteriota</taxon>
        <taxon>Methanomada group</taxon>
        <taxon>Methanobacteria</taxon>
        <taxon>Methanobacteriales</taxon>
        <taxon>Methanobacteriaceae</taxon>
        <taxon>Methanobacterium</taxon>
    </lineage>
</organism>
<evidence type="ECO:0000256" key="6">
    <source>
        <dbReference type="ARBA" id="ARBA00047941"/>
    </source>
</evidence>
<keyword evidence="11" id="KW-1185">Reference proteome</keyword>
<dbReference type="PANTHER" id="PTHR43675:SF8">
    <property type="entry name" value="ARSENITE METHYLTRANSFERASE"/>
    <property type="match status" value="1"/>
</dbReference>
<dbReference type="KEGG" id="meme:HYG87_06005"/>
<dbReference type="PANTHER" id="PTHR43675">
    <property type="entry name" value="ARSENITE METHYLTRANSFERASE"/>
    <property type="match status" value="1"/>
</dbReference>
<evidence type="ECO:0000313" key="10">
    <source>
        <dbReference type="EMBL" id="QUH23343.1"/>
    </source>
</evidence>
<comment type="catalytic activity">
    <reaction evidence="6">
        <text>arsenic triglutathione + [thioredoxin]-dithiol + S-adenosyl-L-methionine + 2 H2O = methylarsonous acid + [thioredoxin]-disulfide + 3 glutathione + S-adenosyl-L-homocysteine + H(+)</text>
        <dbReference type="Rhea" id="RHEA:69460"/>
        <dbReference type="Rhea" id="RHEA-COMP:10698"/>
        <dbReference type="Rhea" id="RHEA-COMP:10700"/>
        <dbReference type="ChEBI" id="CHEBI:15377"/>
        <dbReference type="ChEBI" id="CHEBI:15378"/>
        <dbReference type="ChEBI" id="CHEBI:17826"/>
        <dbReference type="ChEBI" id="CHEBI:29950"/>
        <dbReference type="ChEBI" id="CHEBI:50058"/>
        <dbReference type="ChEBI" id="CHEBI:57856"/>
        <dbReference type="ChEBI" id="CHEBI:57925"/>
        <dbReference type="ChEBI" id="CHEBI:59789"/>
        <dbReference type="ChEBI" id="CHEBI:183640"/>
        <dbReference type="EC" id="2.1.1.137"/>
    </reaction>
</comment>
<sequence length="251" mass="27816">MKEDEIKKLVKNRYSKIASKEKNSFSCCSTDNSIYEQAKSAGYSSEELKSIPESAIYGLGCGNPTALAGLKEGDVVLDLGSGGGIDVFLAAHKVGKRGKVIGVDMTLEMVEKGRENAKKGAYENVEFLLGEIEALPLKSNEVDVIISNCVINLTPDKYRAYKESYRVLKPSGKLMVSDLVTDGYLPEDIKRNFQAWSDCISGALEKEEYLNIIKKAGFKDVKVLKQHYFREPEMDERLIGKIISIQLKASK</sequence>
<dbReference type="Pfam" id="PF13847">
    <property type="entry name" value="Methyltransf_31"/>
    <property type="match status" value="1"/>
</dbReference>
<evidence type="ECO:0000313" key="11">
    <source>
        <dbReference type="Proteomes" id="UP000681041"/>
    </source>
</evidence>
<keyword evidence="1" id="KW-0808">Transferase</keyword>
<dbReference type="GO" id="GO:0032259">
    <property type="term" value="P:methylation"/>
    <property type="evidence" value="ECO:0007669"/>
    <property type="project" value="UniProtKB-KW"/>
</dbReference>